<dbReference type="Pfam" id="PF14736">
    <property type="entry name" value="N_Asn_amidohyd"/>
    <property type="match status" value="1"/>
</dbReference>
<dbReference type="PANTHER" id="PTHR12498:SF0">
    <property type="entry name" value="PROTEIN N-TERMINAL ASPARAGINE AMIDOHYDROLASE"/>
    <property type="match status" value="1"/>
</dbReference>
<keyword evidence="2" id="KW-1185">Reference proteome</keyword>
<dbReference type="GO" id="GO:0008418">
    <property type="term" value="F:protein-N-terminal asparagine amidohydrolase activity"/>
    <property type="evidence" value="ECO:0007669"/>
    <property type="project" value="InterPro"/>
</dbReference>
<name>A0AA35YCE7_LACSI</name>
<gene>
    <name evidence="1" type="ORF">LSALG_LOCUS10203</name>
</gene>
<evidence type="ECO:0000313" key="2">
    <source>
        <dbReference type="Proteomes" id="UP001177003"/>
    </source>
</evidence>
<dbReference type="Proteomes" id="UP001177003">
    <property type="component" value="Chromosome 1"/>
</dbReference>
<dbReference type="PANTHER" id="PTHR12498">
    <property type="entry name" value="N-TERMINAL ASPARAGINE AMIDOHYDROLASE"/>
    <property type="match status" value="1"/>
</dbReference>
<organism evidence="1 2">
    <name type="scientific">Lactuca saligna</name>
    <name type="common">Willowleaf lettuce</name>
    <dbReference type="NCBI Taxonomy" id="75948"/>
    <lineage>
        <taxon>Eukaryota</taxon>
        <taxon>Viridiplantae</taxon>
        <taxon>Streptophyta</taxon>
        <taxon>Embryophyta</taxon>
        <taxon>Tracheophyta</taxon>
        <taxon>Spermatophyta</taxon>
        <taxon>Magnoliopsida</taxon>
        <taxon>eudicotyledons</taxon>
        <taxon>Gunneridae</taxon>
        <taxon>Pentapetalae</taxon>
        <taxon>asterids</taxon>
        <taxon>campanulids</taxon>
        <taxon>Asterales</taxon>
        <taxon>Asteraceae</taxon>
        <taxon>Cichorioideae</taxon>
        <taxon>Cichorieae</taxon>
        <taxon>Lactucinae</taxon>
        <taxon>Lactuca</taxon>
    </lineage>
</organism>
<dbReference type="GO" id="GO:0006511">
    <property type="term" value="P:ubiquitin-dependent protein catabolic process"/>
    <property type="evidence" value="ECO:0007669"/>
    <property type="project" value="TreeGrafter"/>
</dbReference>
<dbReference type="InterPro" id="IPR026750">
    <property type="entry name" value="NTAN1"/>
</dbReference>
<evidence type="ECO:0000313" key="1">
    <source>
        <dbReference type="EMBL" id="CAI9269852.1"/>
    </source>
</evidence>
<reference evidence="1" key="1">
    <citation type="submission" date="2023-04" db="EMBL/GenBank/DDBJ databases">
        <authorList>
            <person name="Vijverberg K."/>
            <person name="Xiong W."/>
            <person name="Schranz E."/>
        </authorList>
    </citation>
    <scope>NUCLEOTIDE SEQUENCE</scope>
</reference>
<dbReference type="AlphaFoldDB" id="A0AA35YCE7"/>
<dbReference type="EMBL" id="OX465077">
    <property type="protein sequence ID" value="CAI9269852.1"/>
    <property type="molecule type" value="Genomic_DNA"/>
</dbReference>
<proteinExistence type="predicted"/>
<dbReference type="GO" id="GO:0005634">
    <property type="term" value="C:nucleus"/>
    <property type="evidence" value="ECO:0007669"/>
    <property type="project" value="TreeGrafter"/>
</dbReference>
<protein>
    <recommendedName>
        <fullName evidence="3">Protein N-terminal asparagine amidohydrolase</fullName>
    </recommendedName>
</protein>
<evidence type="ECO:0008006" key="3">
    <source>
        <dbReference type="Google" id="ProtNLM"/>
    </source>
</evidence>
<accession>A0AA35YCE7</accession>
<sequence>MNVSPSRVITKERFNTKCFRVRIMIFVNGVRFLSDSSPVEGVIALLEHPDLVSASRTFCAIPEKKFSVSEESGSQAKCVYVFQREYATADPSLVELVGTDEATTCVGIVIRNCTSGMTSIGHLDSPKVVDIGLSQMLSLVSDSDDDAILDVHLVGAFEDSAPQGNDDTGYSFPLCMKIVEKLAESKVKFEIRNFQVLKHNTRWDSEGNAYPIFHGLLVETSNGRVVPGSFDASTRCPDEIIRRIRLGASFGHGPPRLLDTYQTQTDRFLIPPFSWTMQQLRFASVMRHCSDLEILLTTSTSPSAEGPDFVATQKRVWEYLIQHPDWKETFPSKLPRVFQRIESGNWSLSSER</sequence>